<dbReference type="Proteomes" id="UP000703661">
    <property type="component" value="Unassembled WGS sequence"/>
</dbReference>
<feature type="non-terminal residue" evidence="1">
    <location>
        <position position="1"/>
    </location>
</feature>
<name>A0A9P6MSD0_9FUNG</name>
<comment type="caution">
    <text evidence="1">The sequence shown here is derived from an EMBL/GenBank/DDBJ whole genome shotgun (WGS) entry which is preliminary data.</text>
</comment>
<protein>
    <submittedName>
        <fullName evidence="1">Uncharacterized protein</fullName>
    </submittedName>
</protein>
<dbReference type="AlphaFoldDB" id="A0A9P6MSD0"/>
<gene>
    <name evidence="1" type="ORF">BGZ80_000823</name>
</gene>
<organism evidence="1 2">
    <name type="scientific">Entomortierella chlamydospora</name>
    <dbReference type="NCBI Taxonomy" id="101097"/>
    <lineage>
        <taxon>Eukaryota</taxon>
        <taxon>Fungi</taxon>
        <taxon>Fungi incertae sedis</taxon>
        <taxon>Mucoromycota</taxon>
        <taxon>Mortierellomycotina</taxon>
        <taxon>Mortierellomycetes</taxon>
        <taxon>Mortierellales</taxon>
        <taxon>Mortierellaceae</taxon>
        <taxon>Entomortierella</taxon>
    </lineage>
</organism>
<evidence type="ECO:0000313" key="1">
    <source>
        <dbReference type="EMBL" id="KAG0011247.1"/>
    </source>
</evidence>
<proteinExistence type="predicted"/>
<feature type="non-terminal residue" evidence="1">
    <location>
        <position position="56"/>
    </location>
</feature>
<keyword evidence="2" id="KW-1185">Reference proteome</keyword>
<dbReference type="EMBL" id="JAAAID010001181">
    <property type="protein sequence ID" value="KAG0011247.1"/>
    <property type="molecule type" value="Genomic_DNA"/>
</dbReference>
<evidence type="ECO:0000313" key="2">
    <source>
        <dbReference type="Proteomes" id="UP000703661"/>
    </source>
</evidence>
<sequence>TILVCTTRTQKTWTSYGKEYRKYGPMFKMNSSRSYMPVCPSACRCFTNVKELLSTI</sequence>
<accession>A0A9P6MSD0</accession>
<reference evidence="1" key="1">
    <citation type="journal article" date="2020" name="Fungal Divers.">
        <title>Resolving the Mortierellaceae phylogeny through synthesis of multi-gene phylogenetics and phylogenomics.</title>
        <authorList>
            <person name="Vandepol N."/>
            <person name="Liber J."/>
            <person name="Desiro A."/>
            <person name="Na H."/>
            <person name="Kennedy M."/>
            <person name="Barry K."/>
            <person name="Grigoriev I.V."/>
            <person name="Miller A.N."/>
            <person name="O'Donnell K."/>
            <person name="Stajich J.E."/>
            <person name="Bonito G."/>
        </authorList>
    </citation>
    <scope>NUCLEOTIDE SEQUENCE</scope>
    <source>
        <strain evidence="1">NRRL 2769</strain>
    </source>
</reference>